<reference evidence="1" key="1">
    <citation type="submission" date="2014-11" db="EMBL/GenBank/DDBJ databases">
        <authorList>
            <person name="Amaro Gonzalez C."/>
        </authorList>
    </citation>
    <scope>NUCLEOTIDE SEQUENCE</scope>
</reference>
<sequence length="30" mass="3627">MLNSEEETAVNIPEVRFYNQRTRTTWISLQ</sequence>
<dbReference type="AlphaFoldDB" id="A0A0E9UHU2"/>
<proteinExistence type="predicted"/>
<evidence type="ECO:0000313" key="1">
    <source>
        <dbReference type="EMBL" id="JAH65429.1"/>
    </source>
</evidence>
<protein>
    <submittedName>
        <fullName evidence="1">Uncharacterized protein</fullName>
    </submittedName>
</protein>
<name>A0A0E9UHU2_ANGAN</name>
<organism evidence="1">
    <name type="scientific">Anguilla anguilla</name>
    <name type="common">European freshwater eel</name>
    <name type="synonym">Muraena anguilla</name>
    <dbReference type="NCBI Taxonomy" id="7936"/>
    <lineage>
        <taxon>Eukaryota</taxon>
        <taxon>Metazoa</taxon>
        <taxon>Chordata</taxon>
        <taxon>Craniata</taxon>
        <taxon>Vertebrata</taxon>
        <taxon>Euteleostomi</taxon>
        <taxon>Actinopterygii</taxon>
        <taxon>Neopterygii</taxon>
        <taxon>Teleostei</taxon>
        <taxon>Anguilliformes</taxon>
        <taxon>Anguillidae</taxon>
        <taxon>Anguilla</taxon>
    </lineage>
</organism>
<accession>A0A0E9UHU2</accession>
<dbReference type="EMBL" id="GBXM01043148">
    <property type="protein sequence ID" value="JAH65429.1"/>
    <property type="molecule type" value="Transcribed_RNA"/>
</dbReference>
<reference evidence="1" key="2">
    <citation type="journal article" date="2015" name="Fish Shellfish Immunol.">
        <title>Early steps in the European eel (Anguilla anguilla)-Vibrio vulnificus interaction in the gills: Role of the RtxA13 toxin.</title>
        <authorList>
            <person name="Callol A."/>
            <person name="Pajuelo D."/>
            <person name="Ebbesson L."/>
            <person name="Teles M."/>
            <person name="MacKenzie S."/>
            <person name="Amaro C."/>
        </authorList>
    </citation>
    <scope>NUCLEOTIDE SEQUENCE</scope>
</reference>